<gene>
    <name evidence="1" type="ORF">ACFFJ8_10610</name>
</gene>
<evidence type="ECO:0000313" key="1">
    <source>
        <dbReference type="EMBL" id="MFC0391815.1"/>
    </source>
</evidence>
<sequence length="54" mass="5997">MMGKTDTKMLDTDILIAGGGMTGVAHWLRLATEPGSFYARTVPFLAETHRRRFA</sequence>
<accession>A0ABV6J7F5</accession>
<reference evidence="1 2" key="1">
    <citation type="submission" date="2024-09" db="EMBL/GenBank/DDBJ databases">
        <authorList>
            <person name="Sun Q."/>
            <person name="Mori K."/>
        </authorList>
    </citation>
    <scope>NUCLEOTIDE SEQUENCE [LARGE SCALE GENOMIC DNA]</scope>
    <source>
        <strain evidence="1 2">CCM 4839</strain>
    </source>
</reference>
<dbReference type="EMBL" id="JBHLVF010000012">
    <property type="protein sequence ID" value="MFC0391815.1"/>
    <property type="molecule type" value="Genomic_DNA"/>
</dbReference>
<dbReference type="RefSeq" id="WP_256555485.1">
    <property type="nucleotide sequence ID" value="NZ_JANHOF010000011.1"/>
</dbReference>
<organism evidence="1 2">
    <name type="scientific">Paenibacillus mendelii</name>
    <dbReference type="NCBI Taxonomy" id="206163"/>
    <lineage>
        <taxon>Bacteria</taxon>
        <taxon>Bacillati</taxon>
        <taxon>Bacillota</taxon>
        <taxon>Bacilli</taxon>
        <taxon>Bacillales</taxon>
        <taxon>Paenibacillaceae</taxon>
        <taxon>Paenibacillus</taxon>
    </lineage>
</organism>
<proteinExistence type="predicted"/>
<comment type="caution">
    <text evidence="1">The sequence shown here is derived from an EMBL/GenBank/DDBJ whole genome shotgun (WGS) entry which is preliminary data.</text>
</comment>
<protein>
    <submittedName>
        <fullName evidence="1">Uncharacterized protein</fullName>
    </submittedName>
</protein>
<keyword evidence="2" id="KW-1185">Reference proteome</keyword>
<name>A0ABV6J7F5_9BACL</name>
<dbReference type="Proteomes" id="UP001589818">
    <property type="component" value="Unassembled WGS sequence"/>
</dbReference>
<evidence type="ECO:0000313" key="2">
    <source>
        <dbReference type="Proteomes" id="UP001589818"/>
    </source>
</evidence>